<feature type="transmembrane region" description="Helical" evidence="7">
    <location>
        <begin position="373"/>
        <end position="394"/>
    </location>
</feature>
<evidence type="ECO:0000256" key="5">
    <source>
        <dbReference type="ARBA" id="ARBA00023136"/>
    </source>
</evidence>
<dbReference type="InterPro" id="IPR001182">
    <property type="entry name" value="FtsW/RodA"/>
</dbReference>
<evidence type="ECO:0000313" key="9">
    <source>
        <dbReference type="Proteomes" id="UP001281731"/>
    </source>
</evidence>
<feature type="transmembrane region" description="Helical" evidence="7">
    <location>
        <begin position="257"/>
        <end position="276"/>
    </location>
</feature>
<feature type="region of interest" description="Disordered" evidence="6">
    <location>
        <begin position="471"/>
        <end position="490"/>
    </location>
</feature>
<dbReference type="GO" id="GO:0032153">
    <property type="term" value="C:cell division site"/>
    <property type="evidence" value="ECO:0007669"/>
    <property type="project" value="TreeGrafter"/>
</dbReference>
<comment type="caution">
    <text evidence="8">The sequence shown here is derived from an EMBL/GenBank/DDBJ whole genome shotgun (WGS) entry which is preliminary data.</text>
</comment>
<dbReference type="GO" id="GO:0051301">
    <property type="term" value="P:cell division"/>
    <property type="evidence" value="ECO:0007669"/>
    <property type="project" value="InterPro"/>
</dbReference>
<comment type="subcellular location">
    <subcellularLocation>
        <location evidence="1">Membrane</location>
        <topology evidence="1">Multi-pass membrane protein</topology>
    </subcellularLocation>
</comment>
<dbReference type="GO" id="GO:0015648">
    <property type="term" value="F:lipid-linked peptidoglycan transporter activity"/>
    <property type="evidence" value="ECO:0007669"/>
    <property type="project" value="TreeGrafter"/>
</dbReference>
<proteinExistence type="predicted"/>
<evidence type="ECO:0000256" key="6">
    <source>
        <dbReference type="SAM" id="MobiDB-lite"/>
    </source>
</evidence>
<evidence type="ECO:0000256" key="2">
    <source>
        <dbReference type="ARBA" id="ARBA00022692"/>
    </source>
</evidence>
<evidence type="ECO:0000256" key="4">
    <source>
        <dbReference type="ARBA" id="ARBA00022989"/>
    </source>
</evidence>
<dbReference type="AlphaFoldDB" id="A0AAW9HXS2"/>
<feature type="transmembrane region" description="Helical" evidence="7">
    <location>
        <begin position="106"/>
        <end position="124"/>
    </location>
</feature>
<dbReference type="PANTHER" id="PTHR30474:SF3">
    <property type="entry name" value="PEPTIDOGLYCAN GLYCOSYLTRANSFERASE RODA"/>
    <property type="match status" value="1"/>
</dbReference>
<evidence type="ECO:0000313" key="8">
    <source>
        <dbReference type="EMBL" id="MDY5155172.1"/>
    </source>
</evidence>
<evidence type="ECO:0000256" key="7">
    <source>
        <dbReference type="SAM" id="Phobius"/>
    </source>
</evidence>
<dbReference type="Pfam" id="PF01098">
    <property type="entry name" value="FTSW_RODA_SPOVE"/>
    <property type="match status" value="1"/>
</dbReference>
<keyword evidence="5 7" id="KW-0472">Membrane</keyword>
<feature type="transmembrane region" description="Helical" evidence="7">
    <location>
        <begin position="406"/>
        <end position="429"/>
    </location>
</feature>
<reference evidence="8" key="1">
    <citation type="submission" date="2023-10" db="EMBL/GenBank/DDBJ databases">
        <title>Whole Genome based description of the genera Actinobaculum and Actinotignum reveals a complex phylogenetic relationship within the species included in the genus Actinotignum.</title>
        <authorList>
            <person name="Jensen C.S."/>
            <person name="Dargis R."/>
            <person name="Kemp M."/>
            <person name="Christensen J.J."/>
        </authorList>
    </citation>
    <scope>NUCLEOTIDE SEQUENCE</scope>
    <source>
        <strain evidence="8">SLA_B511</strain>
    </source>
</reference>
<accession>A0AAW9HXS2</accession>
<keyword evidence="4 7" id="KW-1133">Transmembrane helix</keyword>
<name>A0AAW9HXS2_9ACTO</name>
<organism evidence="8 9">
    <name type="scientific">Actinotignum urinale</name>
    <dbReference type="NCBI Taxonomy" id="190146"/>
    <lineage>
        <taxon>Bacteria</taxon>
        <taxon>Bacillati</taxon>
        <taxon>Actinomycetota</taxon>
        <taxon>Actinomycetes</taxon>
        <taxon>Actinomycetales</taxon>
        <taxon>Actinomycetaceae</taxon>
        <taxon>Actinotignum</taxon>
    </lineage>
</organism>
<feature type="transmembrane region" description="Helical" evidence="7">
    <location>
        <begin position="136"/>
        <end position="158"/>
    </location>
</feature>
<feature type="transmembrane region" description="Helical" evidence="7">
    <location>
        <begin position="233"/>
        <end position="250"/>
    </location>
</feature>
<dbReference type="GO" id="GO:0005886">
    <property type="term" value="C:plasma membrane"/>
    <property type="evidence" value="ECO:0007669"/>
    <property type="project" value="TreeGrafter"/>
</dbReference>
<gene>
    <name evidence="8" type="ORF">R6G80_05460</name>
</gene>
<feature type="transmembrane region" description="Helical" evidence="7">
    <location>
        <begin position="47"/>
        <end position="68"/>
    </location>
</feature>
<feature type="transmembrane region" description="Helical" evidence="7">
    <location>
        <begin position="210"/>
        <end position="227"/>
    </location>
</feature>
<feature type="transmembrane region" description="Helical" evidence="7">
    <location>
        <begin position="170"/>
        <end position="189"/>
    </location>
</feature>
<feature type="transmembrane region" description="Helical" evidence="7">
    <location>
        <begin position="344"/>
        <end position="361"/>
    </location>
</feature>
<dbReference type="PANTHER" id="PTHR30474">
    <property type="entry name" value="CELL CYCLE PROTEIN"/>
    <property type="match status" value="1"/>
</dbReference>
<dbReference type="Proteomes" id="UP001281731">
    <property type="component" value="Unassembled WGS sequence"/>
</dbReference>
<feature type="transmembrane region" description="Helical" evidence="7">
    <location>
        <begin position="17"/>
        <end position="35"/>
    </location>
</feature>
<dbReference type="RefSeq" id="WP_320756578.1">
    <property type="nucleotide sequence ID" value="NZ_JAWNGC010000005.1"/>
</dbReference>
<protein>
    <submittedName>
        <fullName evidence="8">FtsW/RodA/SpoVE family cell cycle protein</fullName>
    </submittedName>
</protein>
<dbReference type="EMBL" id="JAWNGC010000005">
    <property type="protein sequence ID" value="MDY5155172.1"/>
    <property type="molecule type" value="Genomic_DNA"/>
</dbReference>
<keyword evidence="2 7" id="KW-0812">Transmembrane</keyword>
<feature type="transmembrane region" description="Helical" evidence="7">
    <location>
        <begin position="75"/>
        <end position="94"/>
    </location>
</feature>
<sequence>MSVVIPTRSHLGRWRELFLCILVLIIGIGGYALLWKGLGEKGLPANFVLISSLSTCAVLGTHILLRFFAPHANPVFFPSALALNALGLVMIYRIDQSNNETNAHTQLIATCIGLICCIITVATVRNYRILRSYKWTSLVAGIIFLLLPLSPLGVTLYGSRLWIRLAGFSFQPAEIAKIFFAVFFAAYLVTERDNLSLAGPKILGIRFPKGRHILPILLAWGLSMVVLVFQKDFGTALLFFGLFVAILWVATERLSWLIIGGILTLAGVIFIATNVSHVRARFNIWLDAFNPDLYNAKGGSYQVVQGLFGMGSGGLFGTGLGEGYPGIVFAAHSDYIYTSFAEELGLVGVLAILCIYLLLLSRGMRVALTAKDGFSKLLAAGLSFGLALQCFIVIGGVTRVIPLTGLALPFLAHGGSALIANWIIIGLLIRMSDTARRPAQAVALPTTDELERINIIDEDSAAFSSPIVSSSDVLKDGPHNSGQETEVVKL</sequence>
<dbReference type="GO" id="GO:0008360">
    <property type="term" value="P:regulation of cell shape"/>
    <property type="evidence" value="ECO:0007669"/>
    <property type="project" value="UniProtKB-KW"/>
</dbReference>
<evidence type="ECO:0000256" key="3">
    <source>
        <dbReference type="ARBA" id="ARBA00022960"/>
    </source>
</evidence>
<evidence type="ECO:0000256" key="1">
    <source>
        <dbReference type="ARBA" id="ARBA00004141"/>
    </source>
</evidence>
<keyword evidence="3" id="KW-0133">Cell shape</keyword>